<name>A0ACD3A7J1_9AGAR</name>
<dbReference type="EMBL" id="ML208625">
    <property type="protein sequence ID" value="TFK61838.1"/>
    <property type="molecule type" value="Genomic_DNA"/>
</dbReference>
<accession>A0ACD3A7J1</accession>
<evidence type="ECO:0000313" key="1">
    <source>
        <dbReference type="EMBL" id="TFK61838.1"/>
    </source>
</evidence>
<reference evidence="1 2" key="1">
    <citation type="journal article" date="2019" name="Nat. Ecol. Evol.">
        <title>Megaphylogeny resolves global patterns of mushroom evolution.</title>
        <authorList>
            <person name="Varga T."/>
            <person name="Krizsan K."/>
            <person name="Foldi C."/>
            <person name="Dima B."/>
            <person name="Sanchez-Garcia M."/>
            <person name="Sanchez-Ramirez S."/>
            <person name="Szollosi G.J."/>
            <person name="Szarkandi J.G."/>
            <person name="Papp V."/>
            <person name="Albert L."/>
            <person name="Andreopoulos W."/>
            <person name="Angelini C."/>
            <person name="Antonin V."/>
            <person name="Barry K.W."/>
            <person name="Bougher N.L."/>
            <person name="Buchanan P."/>
            <person name="Buyck B."/>
            <person name="Bense V."/>
            <person name="Catcheside P."/>
            <person name="Chovatia M."/>
            <person name="Cooper J."/>
            <person name="Damon W."/>
            <person name="Desjardin D."/>
            <person name="Finy P."/>
            <person name="Geml J."/>
            <person name="Haridas S."/>
            <person name="Hughes K."/>
            <person name="Justo A."/>
            <person name="Karasinski D."/>
            <person name="Kautmanova I."/>
            <person name="Kiss B."/>
            <person name="Kocsube S."/>
            <person name="Kotiranta H."/>
            <person name="LaButti K.M."/>
            <person name="Lechner B.E."/>
            <person name="Liimatainen K."/>
            <person name="Lipzen A."/>
            <person name="Lukacs Z."/>
            <person name="Mihaltcheva S."/>
            <person name="Morgado L.N."/>
            <person name="Niskanen T."/>
            <person name="Noordeloos M.E."/>
            <person name="Ohm R.A."/>
            <person name="Ortiz-Santana B."/>
            <person name="Ovrebo C."/>
            <person name="Racz N."/>
            <person name="Riley R."/>
            <person name="Savchenko A."/>
            <person name="Shiryaev A."/>
            <person name="Soop K."/>
            <person name="Spirin V."/>
            <person name="Szebenyi C."/>
            <person name="Tomsovsky M."/>
            <person name="Tulloss R.E."/>
            <person name="Uehling J."/>
            <person name="Grigoriev I.V."/>
            <person name="Vagvolgyi C."/>
            <person name="Papp T."/>
            <person name="Martin F.M."/>
            <person name="Miettinen O."/>
            <person name="Hibbett D.S."/>
            <person name="Nagy L.G."/>
        </authorList>
    </citation>
    <scope>NUCLEOTIDE SEQUENCE [LARGE SCALE GENOMIC DNA]</scope>
    <source>
        <strain evidence="1 2">NL-1719</strain>
    </source>
</reference>
<protein>
    <submittedName>
        <fullName evidence="1">Uncharacterized protein</fullName>
    </submittedName>
</protein>
<evidence type="ECO:0000313" key="2">
    <source>
        <dbReference type="Proteomes" id="UP000308600"/>
    </source>
</evidence>
<sequence length="83" mass="9286">MGFNARQLLTFAIFAITVVNAIPFEDRLLHTYSVNQPPRVRVVMRSAVTRLTSASLIATQLATTKLPDAFRNTRCGPPPRVWC</sequence>
<proteinExistence type="predicted"/>
<gene>
    <name evidence="1" type="ORF">BDN72DRAFT_849344</name>
</gene>
<dbReference type="Proteomes" id="UP000308600">
    <property type="component" value="Unassembled WGS sequence"/>
</dbReference>
<organism evidence="1 2">
    <name type="scientific">Pluteus cervinus</name>
    <dbReference type="NCBI Taxonomy" id="181527"/>
    <lineage>
        <taxon>Eukaryota</taxon>
        <taxon>Fungi</taxon>
        <taxon>Dikarya</taxon>
        <taxon>Basidiomycota</taxon>
        <taxon>Agaricomycotina</taxon>
        <taxon>Agaricomycetes</taxon>
        <taxon>Agaricomycetidae</taxon>
        <taxon>Agaricales</taxon>
        <taxon>Pluteineae</taxon>
        <taxon>Pluteaceae</taxon>
        <taxon>Pluteus</taxon>
    </lineage>
</organism>
<keyword evidence="2" id="KW-1185">Reference proteome</keyword>